<organism evidence="1 2">
    <name type="scientific">Hyphomonas johnsonii MHS-2</name>
    <dbReference type="NCBI Taxonomy" id="1280950"/>
    <lineage>
        <taxon>Bacteria</taxon>
        <taxon>Pseudomonadati</taxon>
        <taxon>Pseudomonadota</taxon>
        <taxon>Alphaproteobacteria</taxon>
        <taxon>Hyphomonadales</taxon>
        <taxon>Hyphomonadaceae</taxon>
        <taxon>Hyphomonas</taxon>
    </lineage>
</organism>
<sequence length="119" mass="12648">MISELPMFQILGAMARHAAESQKVSATNIAHANQPGYKAAEVESFEQFMARAASGTAPEGLMAAFKSEEANAPAAPNGNTVNLEHELLSSADAMSQHQLALTVYTKSLDLLRTAMGKRS</sequence>
<accession>A0A059FNY4</accession>
<reference evidence="1 2" key="1">
    <citation type="journal article" date="2014" name="Antonie Van Leeuwenhoek">
        <title>Hyphomonas beringensis sp. nov. and Hyphomonas chukchiensis sp. nov., isolated from surface seawater of the Bering Sea and Chukchi Sea.</title>
        <authorList>
            <person name="Li C."/>
            <person name="Lai Q."/>
            <person name="Li G."/>
            <person name="Dong C."/>
            <person name="Wang J."/>
            <person name="Liao Y."/>
            <person name="Shao Z."/>
        </authorList>
    </citation>
    <scope>NUCLEOTIDE SEQUENCE [LARGE SCALE GENOMIC DNA]</scope>
    <source>
        <strain evidence="1 2">MHS-2</strain>
    </source>
</reference>
<dbReference type="eggNOG" id="COG1815">
    <property type="taxonomic scope" value="Bacteria"/>
</dbReference>
<dbReference type="PATRIC" id="fig|1280950.3.peg.1877"/>
<dbReference type="Proteomes" id="UP000025171">
    <property type="component" value="Unassembled WGS sequence"/>
</dbReference>
<comment type="caution">
    <text evidence="1">The sequence shown here is derived from an EMBL/GenBank/DDBJ whole genome shotgun (WGS) entry which is preliminary data.</text>
</comment>
<evidence type="ECO:0000313" key="2">
    <source>
        <dbReference type="Proteomes" id="UP000025171"/>
    </source>
</evidence>
<keyword evidence="1" id="KW-0966">Cell projection</keyword>
<protein>
    <submittedName>
        <fullName evidence="1">Flagellar basal body rod protein FlgB</fullName>
    </submittedName>
</protein>
<dbReference type="AlphaFoldDB" id="A0A059FNY4"/>
<keyword evidence="1" id="KW-0969">Cilium</keyword>
<dbReference type="STRING" id="1280950.HJO_09379"/>
<evidence type="ECO:0000313" key="1">
    <source>
        <dbReference type="EMBL" id="KCZ92236.1"/>
    </source>
</evidence>
<gene>
    <name evidence="1" type="primary">flgB</name>
    <name evidence="1" type="ORF">HJO_09379</name>
</gene>
<keyword evidence="2" id="KW-1185">Reference proteome</keyword>
<dbReference type="RefSeq" id="WP_035616478.1">
    <property type="nucleotide sequence ID" value="NZ_ARYK01000004.1"/>
</dbReference>
<keyword evidence="1" id="KW-0282">Flagellum</keyword>
<dbReference type="EMBL" id="ARYK01000004">
    <property type="protein sequence ID" value="KCZ92236.1"/>
    <property type="molecule type" value="Genomic_DNA"/>
</dbReference>
<proteinExistence type="predicted"/>
<name>A0A059FNY4_9PROT</name>